<keyword evidence="2" id="KW-1185">Reference proteome</keyword>
<sequence>ASIQEPFNTIHQTGLFSIINLVTNLGDTFIPTEISKSVNKLLKIHFGILFFEKFDIAN</sequence>
<organism evidence="1 2">
    <name type="scientific">Dentiscutata erythropus</name>
    <dbReference type="NCBI Taxonomy" id="1348616"/>
    <lineage>
        <taxon>Eukaryota</taxon>
        <taxon>Fungi</taxon>
        <taxon>Fungi incertae sedis</taxon>
        <taxon>Mucoromycota</taxon>
        <taxon>Glomeromycotina</taxon>
        <taxon>Glomeromycetes</taxon>
        <taxon>Diversisporales</taxon>
        <taxon>Gigasporaceae</taxon>
        <taxon>Dentiscutata</taxon>
    </lineage>
</organism>
<evidence type="ECO:0000313" key="2">
    <source>
        <dbReference type="Proteomes" id="UP000789405"/>
    </source>
</evidence>
<proteinExistence type="predicted"/>
<feature type="non-terminal residue" evidence="1">
    <location>
        <position position="58"/>
    </location>
</feature>
<evidence type="ECO:0000313" key="1">
    <source>
        <dbReference type="EMBL" id="CAG8784590.1"/>
    </source>
</evidence>
<reference evidence="1" key="1">
    <citation type="submission" date="2021-06" db="EMBL/GenBank/DDBJ databases">
        <authorList>
            <person name="Kallberg Y."/>
            <person name="Tangrot J."/>
            <person name="Rosling A."/>
        </authorList>
    </citation>
    <scope>NUCLEOTIDE SEQUENCE</scope>
    <source>
        <strain evidence="1">MA453B</strain>
    </source>
</reference>
<dbReference type="AlphaFoldDB" id="A0A9N9JL44"/>
<dbReference type="Proteomes" id="UP000789405">
    <property type="component" value="Unassembled WGS sequence"/>
</dbReference>
<comment type="caution">
    <text evidence="1">The sequence shown here is derived from an EMBL/GenBank/DDBJ whole genome shotgun (WGS) entry which is preliminary data.</text>
</comment>
<gene>
    <name evidence="1" type="ORF">DERYTH_LOCUS20134</name>
</gene>
<dbReference type="EMBL" id="CAJVPY010023169">
    <property type="protein sequence ID" value="CAG8784590.1"/>
    <property type="molecule type" value="Genomic_DNA"/>
</dbReference>
<accession>A0A9N9JL44</accession>
<protein>
    <submittedName>
        <fullName evidence="1">17569_t:CDS:1</fullName>
    </submittedName>
</protein>
<name>A0A9N9JL44_9GLOM</name>